<dbReference type="GO" id="GO:0005737">
    <property type="term" value="C:cytoplasm"/>
    <property type="evidence" value="ECO:0007669"/>
    <property type="project" value="UniProtKB-SubCell"/>
</dbReference>
<dbReference type="Pfam" id="PF13181">
    <property type="entry name" value="TPR_8"/>
    <property type="match status" value="1"/>
</dbReference>
<comment type="subcellular location">
    <subcellularLocation>
        <location evidence="1">Cytoplasm</location>
    </subcellularLocation>
</comment>
<dbReference type="RefSeq" id="WP_173532694.1">
    <property type="nucleotide sequence ID" value="NZ_CP054143.1"/>
</dbReference>
<comment type="similarity">
    <text evidence="5">Belongs to the Rap family.</text>
</comment>
<accession>A0A6M8SRU5</accession>
<name>A0A6M8SRU5_9NEIS</name>
<dbReference type="SUPFAM" id="SSF48452">
    <property type="entry name" value="TPR-like"/>
    <property type="match status" value="2"/>
</dbReference>
<dbReference type="PROSITE" id="PS50005">
    <property type="entry name" value="TPR"/>
    <property type="match status" value="1"/>
</dbReference>
<dbReference type="Gene3D" id="1.25.40.10">
    <property type="entry name" value="Tetratricopeptide repeat domain"/>
    <property type="match status" value="2"/>
</dbReference>
<organism evidence="7 8">
    <name type="scientific">Deefgea piscis</name>
    <dbReference type="NCBI Taxonomy" id="2739061"/>
    <lineage>
        <taxon>Bacteria</taxon>
        <taxon>Pseudomonadati</taxon>
        <taxon>Pseudomonadota</taxon>
        <taxon>Betaproteobacteria</taxon>
        <taxon>Neisseriales</taxon>
        <taxon>Chitinibacteraceae</taxon>
        <taxon>Deefgea</taxon>
    </lineage>
</organism>
<evidence type="ECO:0000256" key="6">
    <source>
        <dbReference type="PROSITE-ProRule" id="PRU00339"/>
    </source>
</evidence>
<evidence type="ECO:0000256" key="4">
    <source>
        <dbReference type="ARBA" id="ARBA00022803"/>
    </source>
</evidence>
<dbReference type="SMART" id="SM00028">
    <property type="entry name" value="TPR"/>
    <property type="match status" value="5"/>
</dbReference>
<evidence type="ECO:0000313" key="8">
    <source>
        <dbReference type="Proteomes" id="UP000504844"/>
    </source>
</evidence>
<dbReference type="AlphaFoldDB" id="A0A6M8SRU5"/>
<proteinExistence type="inferred from homology"/>
<protein>
    <submittedName>
        <fullName evidence="7">Tetratricopeptide repeat protein</fullName>
    </submittedName>
</protein>
<evidence type="ECO:0000256" key="3">
    <source>
        <dbReference type="ARBA" id="ARBA00022737"/>
    </source>
</evidence>
<evidence type="ECO:0000256" key="2">
    <source>
        <dbReference type="ARBA" id="ARBA00022490"/>
    </source>
</evidence>
<dbReference type="PANTHER" id="PTHR46630">
    <property type="entry name" value="TETRATRICOPEPTIDE REPEAT PROTEIN 29"/>
    <property type="match status" value="1"/>
</dbReference>
<gene>
    <name evidence="7" type="ORF">HQN60_05380</name>
</gene>
<keyword evidence="3" id="KW-0677">Repeat</keyword>
<evidence type="ECO:0000256" key="1">
    <source>
        <dbReference type="ARBA" id="ARBA00004496"/>
    </source>
</evidence>
<dbReference type="KEGG" id="dee:HQN60_05380"/>
<evidence type="ECO:0000256" key="5">
    <source>
        <dbReference type="ARBA" id="ARBA00038253"/>
    </source>
</evidence>
<keyword evidence="8" id="KW-1185">Reference proteome</keyword>
<sequence>MLDLSQLQARGNAIAILANQDSTAALLQADAMLDAMQAQQLPEAIAIALQTKVRVLQRLPNKTQAIALQNELIRYLKREQLPQNLAAAYWRLGQIYYDSLAFYRALDAWLKSLEIAGERQDIHAAARAYIGVGKFFFGLGEYTRALHCHNMAQMIASSLNLVQLDTEIGLNIAADAFRLQDFATALTALTKARAAFDAGLNRPSWLGEADFYQGMICFEHGEFAKAQEFLSRAYKIHHKQHNSWGESHVLLALARTFIKLAEYEHAVECLETVCALSEQHQQILLSIEAYEVLSMLYVEQGDYAKALQFHKRLHELIRNNPPEQRPGLRLSRHASQRLQSIESTLELIRIQARLQC</sequence>
<keyword evidence="2" id="KW-0963">Cytoplasm</keyword>
<dbReference type="Proteomes" id="UP000504844">
    <property type="component" value="Chromosome"/>
</dbReference>
<evidence type="ECO:0000313" key="7">
    <source>
        <dbReference type="EMBL" id="QKJ66190.1"/>
    </source>
</evidence>
<dbReference type="InterPro" id="IPR011990">
    <property type="entry name" value="TPR-like_helical_dom_sf"/>
</dbReference>
<keyword evidence="4 6" id="KW-0802">TPR repeat</keyword>
<dbReference type="PANTHER" id="PTHR46630:SF1">
    <property type="entry name" value="TETRATRICOPEPTIDE REPEAT PROTEIN 29"/>
    <property type="match status" value="1"/>
</dbReference>
<dbReference type="InterPro" id="IPR051476">
    <property type="entry name" value="Bac_ResReg_Asp_Phosphatase"/>
</dbReference>
<reference evidence="7 8" key="1">
    <citation type="submission" date="2020-05" db="EMBL/GenBank/DDBJ databases">
        <title>Complete genome sequence of Deefgea sp. D17.</title>
        <authorList>
            <person name="Bae J.-W."/>
            <person name="Han J.E."/>
        </authorList>
    </citation>
    <scope>NUCLEOTIDE SEQUENCE [LARGE SCALE GENOMIC DNA]</scope>
    <source>
        <strain evidence="7 8">D17</strain>
    </source>
</reference>
<dbReference type="InterPro" id="IPR019734">
    <property type="entry name" value="TPR_rpt"/>
</dbReference>
<feature type="repeat" description="TPR" evidence="6">
    <location>
        <begin position="287"/>
        <end position="320"/>
    </location>
</feature>
<dbReference type="EMBL" id="CP054143">
    <property type="protein sequence ID" value="QKJ66190.1"/>
    <property type="molecule type" value="Genomic_DNA"/>
</dbReference>